<dbReference type="EMBL" id="GBXM01090714">
    <property type="protein sequence ID" value="JAH17863.1"/>
    <property type="molecule type" value="Transcribed_RNA"/>
</dbReference>
<sequence length="28" mass="3359">MIYMCRPAKMSCSDMTDMLQIFFSMIYT</sequence>
<proteinExistence type="predicted"/>
<reference evidence="1" key="2">
    <citation type="journal article" date="2015" name="Fish Shellfish Immunol.">
        <title>Early steps in the European eel (Anguilla anguilla)-Vibrio vulnificus interaction in the gills: Role of the RtxA13 toxin.</title>
        <authorList>
            <person name="Callol A."/>
            <person name="Pajuelo D."/>
            <person name="Ebbesson L."/>
            <person name="Teles M."/>
            <person name="MacKenzie S."/>
            <person name="Amaro C."/>
        </authorList>
    </citation>
    <scope>NUCLEOTIDE SEQUENCE</scope>
</reference>
<name>A0A0E9QP54_ANGAN</name>
<accession>A0A0E9QP54</accession>
<dbReference type="AlphaFoldDB" id="A0A0E9QP54"/>
<protein>
    <submittedName>
        <fullName evidence="1">Uncharacterized protein</fullName>
    </submittedName>
</protein>
<reference evidence="1" key="1">
    <citation type="submission" date="2014-11" db="EMBL/GenBank/DDBJ databases">
        <authorList>
            <person name="Amaro Gonzalez C."/>
        </authorList>
    </citation>
    <scope>NUCLEOTIDE SEQUENCE</scope>
</reference>
<evidence type="ECO:0000313" key="1">
    <source>
        <dbReference type="EMBL" id="JAH17863.1"/>
    </source>
</evidence>
<organism evidence="1">
    <name type="scientific">Anguilla anguilla</name>
    <name type="common">European freshwater eel</name>
    <name type="synonym">Muraena anguilla</name>
    <dbReference type="NCBI Taxonomy" id="7936"/>
    <lineage>
        <taxon>Eukaryota</taxon>
        <taxon>Metazoa</taxon>
        <taxon>Chordata</taxon>
        <taxon>Craniata</taxon>
        <taxon>Vertebrata</taxon>
        <taxon>Euteleostomi</taxon>
        <taxon>Actinopterygii</taxon>
        <taxon>Neopterygii</taxon>
        <taxon>Teleostei</taxon>
        <taxon>Anguilliformes</taxon>
        <taxon>Anguillidae</taxon>
        <taxon>Anguilla</taxon>
    </lineage>
</organism>